<name>A0ABD4T1W8_9CYAN</name>
<dbReference type="InterPro" id="IPR015358">
    <property type="entry name" value="Tscrpt_reg_MerR_DNA-bd"/>
</dbReference>
<proteinExistence type="predicted"/>
<sequence length="131" mass="15138">MLKVSQVSDQLGINPQTIYFYERIGLIPSPRRNESGYRLFSAVDVERLTFIARAKQLGLSLEDIREVLALREDQSLTCPEIQQRLRAKVAEIDQNIQQLLTLKSELMHWVDRCELSIGNQQLDHDCHVFDA</sequence>
<evidence type="ECO:0000256" key="1">
    <source>
        <dbReference type="ARBA" id="ARBA00023015"/>
    </source>
</evidence>
<evidence type="ECO:0000313" key="6">
    <source>
        <dbReference type="Proteomes" id="UP000031561"/>
    </source>
</evidence>
<dbReference type="SUPFAM" id="SSF46955">
    <property type="entry name" value="Putative DNA-binding domain"/>
    <property type="match status" value="1"/>
</dbReference>
<evidence type="ECO:0000259" key="4">
    <source>
        <dbReference type="PROSITE" id="PS50937"/>
    </source>
</evidence>
<dbReference type="PANTHER" id="PTHR30204">
    <property type="entry name" value="REDOX-CYCLING DRUG-SENSING TRANSCRIPTIONAL ACTIVATOR SOXR"/>
    <property type="match status" value="1"/>
</dbReference>
<keyword evidence="2" id="KW-0238">DNA-binding</keyword>
<dbReference type="EMBL" id="JTHE03000038">
    <property type="protein sequence ID" value="MCM1982376.1"/>
    <property type="molecule type" value="Genomic_DNA"/>
</dbReference>
<dbReference type="CDD" id="cd04770">
    <property type="entry name" value="HTH_HMRTR"/>
    <property type="match status" value="1"/>
</dbReference>
<evidence type="ECO:0000256" key="3">
    <source>
        <dbReference type="ARBA" id="ARBA00023163"/>
    </source>
</evidence>
<reference evidence="5 6" key="1">
    <citation type="journal article" date="2015" name="Genome Announc.">
        <title>Draft Genome Sequence of Filamentous Marine Cyanobacterium Lyngbya confervoides Strain BDU141951.</title>
        <authorList>
            <person name="Chandrababunaidu M.M."/>
            <person name="Sen D."/>
            <person name="Tripathy S."/>
        </authorList>
    </citation>
    <scope>NUCLEOTIDE SEQUENCE [LARGE SCALE GENOMIC DNA]</scope>
    <source>
        <strain evidence="5 6">BDU141951</strain>
    </source>
</reference>
<feature type="domain" description="HTH merR-type" evidence="4">
    <location>
        <begin position="1"/>
        <end position="70"/>
    </location>
</feature>
<protein>
    <submittedName>
        <fullName evidence="5">Heavy metal-responsive transcriptional regulator</fullName>
    </submittedName>
</protein>
<keyword evidence="3" id="KW-0804">Transcription</keyword>
<dbReference type="PANTHER" id="PTHR30204:SF94">
    <property type="entry name" value="HEAVY METAL-DEPENDENT TRANSCRIPTIONAL REGULATOR HI_0293-RELATED"/>
    <property type="match status" value="1"/>
</dbReference>
<dbReference type="Pfam" id="PF00376">
    <property type="entry name" value="MerR"/>
    <property type="match status" value="1"/>
</dbReference>
<keyword evidence="1" id="KW-0805">Transcription regulation</keyword>
<dbReference type="PROSITE" id="PS50937">
    <property type="entry name" value="HTH_MERR_2"/>
    <property type="match status" value="1"/>
</dbReference>
<dbReference type="AlphaFoldDB" id="A0ABD4T1W8"/>
<dbReference type="GO" id="GO:0003677">
    <property type="term" value="F:DNA binding"/>
    <property type="evidence" value="ECO:0007669"/>
    <property type="project" value="UniProtKB-KW"/>
</dbReference>
<evidence type="ECO:0000256" key="2">
    <source>
        <dbReference type="ARBA" id="ARBA00023125"/>
    </source>
</evidence>
<accession>A0ABD4T1W8</accession>
<dbReference type="PRINTS" id="PR00040">
    <property type="entry name" value="HTHMERR"/>
</dbReference>
<dbReference type="InterPro" id="IPR047057">
    <property type="entry name" value="MerR_fam"/>
</dbReference>
<organism evidence="5 6">
    <name type="scientific">Lyngbya confervoides BDU141951</name>
    <dbReference type="NCBI Taxonomy" id="1574623"/>
    <lineage>
        <taxon>Bacteria</taxon>
        <taxon>Bacillati</taxon>
        <taxon>Cyanobacteriota</taxon>
        <taxon>Cyanophyceae</taxon>
        <taxon>Oscillatoriophycideae</taxon>
        <taxon>Oscillatoriales</taxon>
        <taxon>Microcoleaceae</taxon>
        <taxon>Lyngbya</taxon>
    </lineage>
</organism>
<gene>
    <name evidence="5" type="ORF">QQ91_0005980</name>
</gene>
<keyword evidence="6" id="KW-1185">Reference proteome</keyword>
<dbReference type="InterPro" id="IPR000551">
    <property type="entry name" value="MerR-type_HTH_dom"/>
</dbReference>
<dbReference type="InterPro" id="IPR009061">
    <property type="entry name" value="DNA-bd_dom_put_sf"/>
</dbReference>
<dbReference type="Pfam" id="PF09278">
    <property type="entry name" value="MerR-DNA-bind"/>
    <property type="match status" value="1"/>
</dbReference>
<comment type="caution">
    <text evidence="5">The sequence shown here is derived from an EMBL/GenBank/DDBJ whole genome shotgun (WGS) entry which is preliminary data.</text>
</comment>
<dbReference type="Gene3D" id="1.10.1660.10">
    <property type="match status" value="1"/>
</dbReference>
<dbReference type="SMART" id="SM00422">
    <property type="entry name" value="HTH_MERR"/>
    <property type="match status" value="1"/>
</dbReference>
<dbReference type="Proteomes" id="UP000031561">
    <property type="component" value="Unassembled WGS sequence"/>
</dbReference>
<dbReference type="RefSeq" id="WP_166281081.1">
    <property type="nucleotide sequence ID" value="NZ_JTHE03000038.1"/>
</dbReference>
<evidence type="ECO:0000313" key="5">
    <source>
        <dbReference type="EMBL" id="MCM1982376.1"/>
    </source>
</evidence>